<name>A0ACB9ED74_ARCLA</name>
<keyword evidence="2" id="KW-1185">Reference proteome</keyword>
<dbReference type="EMBL" id="CM042048">
    <property type="protein sequence ID" value="KAI3756968.1"/>
    <property type="molecule type" value="Genomic_DNA"/>
</dbReference>
<comment type="caution">
    <text evidence="1">The sequence shown here is derived from an EMBL/GenBank/DDBJ whole genome shotgun (WGS) entry which is preliminary data.</text>
</comment>
<protein>
    <submittedName>
        <fullName evidence="1">Uncharacterized protein</fullName>
    </submittedName>
</protein>
<dbReference type="Proteomes" id="UP001055879">
    <property type="component" value="Linkage Group LG02"/>
</dbReference>
<accession>A0ACB9ED74</accession>
<proteinExistence type="predicted"/>
<sequence>MVFCCLYTCYWNWNWNWAYNLNVIPFVGKVSCVCFSILVLTCICSSLPFFARSYSRMISMASKKIQFAFADGKTLKLETKSCSNAFLVNLSVKYHFK</sequence>
<reference evidence="2" key="1">
    <citation type="journal article" date="2022" name="Mol. Ecol. Resour.">
        <title>The genomes of chicory, endive, great burdock and yacon provide insights into Asteraceae palaeo-polyploidization history and plant inulin production.</title>
        <authorList>
            <person name="Fan W."/>
            <person name="Wang S."/>
            <person name="Wang H."/>
            <person name="Wang A."/>
            <person name="Jiang F."/>
            <person name="Liu H."/>
            <person name="Zhao H."/>
            <person name="Xu D."/>
            <person name="Zhang Y."/>
        </authorList>
    </citation>
    <scope>NUCLEOTIDE SEQUENCE [LARGE SCALE GENOMIC DNA]</scope>
    <source>
        <strain evidence="2">cv. Niubang</strain>
    </source>
</reference>
<organism evidence="1 2">
    <name type="scientific">Arctium lappa</name>
    <name type="common">Greater burdock</name>
    <name type="synonym">Lappa major</name>
    <dbReference type="NCBI Taxonomy" id="4217"/>
    <lineage>
        <taxon>Eukaryota</taxon>
        <taxon>Viridiplantae</taxon>
        <taxon>Streptophyta</taxon>
        <taxon>Embryophyta</taxon>
        <taxon>Tracheophyta</taxon>
        <taxon>Spermatophyta</taxon>
        <taxon>Magnoliopsida</taxon>
        <taxon>eudicotyledons</taxon>
        <taxon>Gunneridae</taxon>
        <taxon>Pentapetalae</taxon>
        <taxon>asterids</taxon>
        <taxon>campanulids</taxon>
        <taxon>Asterales</taxon>
        <taxon>Asteraceae</taxon>
        <taxon>Carduoideae</taxon>
        <taxon>Cardueae</taxon>
        <taxon>Arctiinae</taxon>
        <taxon>Arctium</taxon>
    </lineage>
</organism>
<evidence type="ECO:0000313" key="2">
    <source>
        <dbReference type="Proteomes" id="UP001055879"/>
    </source>
</evidence>
<reference evidence="1 2" key="2">
    <citation type="journal article" date="2022" name="Mol. Ecol. Resour.">
        <title>The genomes of chicory, endive, great burdock and yacon provide insights into Asteraceae paleo-polyploidization history and plant inulin production.</title>
        <authorList>
            <person name="Fan W."/>
            <person name="Wang S."/>
            <person name="Wang H."/>
            <person name="Wang A."/>
            <person name="Jiang F."/>
            <person name="Liu H."/>
            <person name="Zhao H."/>
            <person name="Xu D."/>
            <person name="Zhang Y."/>
        </authorList>
    </citation>
    <scope>NUCLEOTIDE SEQUENCE [LARGE SCALE GENOMIC DNA]</scope>
    <source>
        <strain evidence="2">cv. Niubang</strain>
    </source>
</reference>
<evidence type="ECO:0000313" key="1">
    <source>
        <dbReference type="EMBL" id="KAI3756968.1"/>
    </source>
</evidence>
<gene>
    <name evidence="1" type="ORF">L6452_04500</name>
</gene>